<sequence>MKLAEAIIPIRRASLASRRLSPNFPDLVIVIKGYRSHLKFLTPKRANMVFFSRKGGKNREMRTTSHRLISRKCERHHVHLCFVASGSFSCQ</sequence>
<dbReference type="Proteomes" id="UP000839509">
    <property type="component" value="Unassembled WGS sequence"/>
</dbReference>
<dbReference type="Proteomes" id="UP000885320">
    <property type="component" value="Unassembled WGS sequence"/>
</dbReference>
<accession>A0A3J4PM63</accession>
<protein>
    <submittedName>
        <fullName evidence="1">Uncharacterized protein</fullName>
    </submittedName>
</protein>
<name>A0A3J4PM63_SALER</name>
<evidence type="ECO:0000313" key="2">
    <source>
        <dbReference type="EMBL" id="MFK70386.1"/>
    </source>
</evidence>
<dbReference type="EMBL" id="RMTL01000017">
    <property type="protein sequence ID" value="MFK57728.1"/>
    <property type="molecule type" value="Genomic_DNA"/>
</dbReference>
<organism evidence="1">
    <name type="scientific">Salmonella enterica</name>
    <name type="common">Salmonella choleraesuis</name>
    <dbReference type="NCBI Taxonomy" id="28901"/>
    <lineage>
        <taxon>Bacteria</taxon>
        <taxon>Pseudomonadati</taxon>
        <taxon>Pseudomonadota</taxon>
        <taxon>Gammaproteobacteria</taxon>
        <taxon>Enterobacterales</taxon>
        <taxon>Enterobacteriaceae</taxon>
        <taxon>Salmonella</taxon>
    </lineage>
</organism>
<evidence type="ECO:0000313" key="1">
    <source>
        <dbReference type="EMBL" id="MFK57728.1"/>
    </source>
</evidence>
<dbReference type="EMBL" id="RMUA01000019">
    <property type="protein sequence ID" value="MFK70386.1"/>
    <property type="molecule type" value="Genomic_DNA"/>
</dbReference>
<comment type="caution">
    <text evidence="1">The sequence shown here is derived from an EMBL/GenBank/DDBJ whole genome shotgun (WGS) entry which is preliminary data.</text>
</comment>
<reference evidence="1" key="1">
    <citation type="submission" date="2018-11" db="EMBL/GenBank/DDBJ databases">
        <authorList>
            <consortium name="PulseNet: The National Subtyping Network for Foodborne Disease Surveillance"/>
            <person name="Tarr C.L."/>
            <person name="Trees E."/>
            <person name="Katz L.S."/>
            <person name="Carleton-Romer H.A."/>
            <person name="Stroika S."/>
            <person name="Kucerova Z."/>
            <person name="Roache K.F."/>
            <person name="Sabol A.L."/>
            <person name="Besser J."/>
            <person name="Gerner-Smidt P."/>
        </authorList>
    </citation>
    <scope>NUCLEOTIDE SEQUENCE [LARGE SCALE GENOMIC DNA]</scope>
    <source>
        <strain evidence="2">PNUSAS057377</strain>
        <strain evidence="1">PNUSAS059842</strain>
    </source>
</reference>
<proteinExistence type="predicted"/>
<dbReference type="AlphaFoldDB" id="A0A3J4PM63"/>
<gene>
    <name evidence="1" type="ORF">EEM01_16940</name>
    <name evidence="2" type="ORF">EEN95_14140</name>
</gene>